<dbReference type="SUPFAM" id="SSF48452">
    <property type="entry name" value="TPR-like"/>
    <property type="match status" value="1"/>
</dbReference>
<feature type="repeat" description="TPR" evidence="3">
    <location>
        <begin position="262"/>
        <end position="295"/>
    </location>
</feature>
<dbReference type="VEuPathDB" id="FungiDB:RhiirA1_533571"/>
<dbReference type="Pfam" id="PF00515">
    <property type="entry name" value="TPR_1"/>
    <property type="match status" value="2"/>
</dbReference>
<dbReference type="GO" id="GO:0005680">
    <property type="term" value="C:anaphase-promoting complex"/>
    <property type="evidence" value="ECO:0007669"/>
    <property type="project" value="UniProtKB-ARBA"/>
</dbReference>
<dbReference type="InterPro" id="IPR019734">
    <property type="entry name" value="TPR_rpt"/>
</dbReference>
<dbReference type="Gene3D" id="1.25.40.10">
    <property type="entry name" value="Tetratricopeptide repeat domain"/>
    <property type="match status" value="2"/>
</dbReference>
<keyword evidence="1 3" id="KW-0802">TPR repeat</keyword>
<name>A0A2N0S146_9GLOM</name>
<reference evidence="4 5" key="1">
    <citation type="submission" date="2017-10" db="EMBL/GenBank/DDBJ databases">
        <title>Extensive intraspecific genome diversity in a model arbuscular mycorrhizal fungus.</title>
        <authorList>
            <person name="Chen E.C.H."/>
            <person name="Morin E."/>
            <person name="Baudet D."/>
            <person name="Noel J."/>
            <person name="Ndikumana S."/>
            <person name="Charron P."/>
            <person name="St-Onge C."/>
            <person name="Giorgi J."/>
            <person name="Grigoriev I.V."/>
            <person name="Roux C."/>
            <person name="Martin F.M."/>
            <person name="Corradi N."/>
        </authorList>
    </citation>
    <scope>NUCLEOTIDE SEQUENCE [LARGE SCALE GENOMIC DNA]</scope>
    <source>
        <strain evidence="4 5">A1</strain>
    </source>
</reference>
<feature type="repeat" description="TPR" evidence="3">
    <location>
        <begin position="330"/>
        <end position="363"/>
    </location>
</feature>
<gene>
    <name evidence="4" type="ORF">RhiirA1_533571</name>
</gene>
<organism evidence="4 5">
    <name type="scientific">Rhizophagus irregularis</name>
    <dbReference type="NCBI Taxonomy" id="588596"/>
    <lineage>
        <taxon>Eukaryota</taxon>
        <taxon>Fungi</taxon>
        <taxon>Fungi incertae sedis</taxon>
        <taxon>Mucoromycota</taxon>
        <taxon>Glomeromycotina</taxon>
        <taxon>Glomeromycetes</taxon>
        <taxon>Glomerales</taxon>
        <taxon>Glomeraceae</taxon>
        <taxon>Rhizophagus</taxon>
    </lineage>
</organism>
<proteinExistence type="inferred from homology"/>
<dbReference type="SMART" id="SM00028">
    <property type="entry name" value="TPR"/>
    <property type="match status" value="4"/>
</dbReference>
<evidence type="ECO:0000256" key="3">
    <source>
        <dbReference type="PROSITE-ProRule" id="PRU00339"/>
    </source>
</evidence>
<evidence type="ECO:0000313" key="5">
    <source>
        <dbReference type="Proteomes" id="UP000232688"/>
    </source>
</evidence>
<evidence type="ECO:0000256" key="1">
    <source>
        <dbReference type="ARBA" id="ARBA00022803"/>
    </source>
</evidence>
<dbReference type="AlphaFoldDB" id="A0A2N0S146"/>
<accession>A0A2N0S146</accession>
<dbReference type="PANTHER" id="PTHR12558:SF13">
    <property type="entry name" value="CELL DIVISION CYCLE PROTEIN 27 HOMOLOG"/>
    <property type="match status" value="1"/>
</dbReference>
<dbReference type="SUPFAM" id="SSF57850">
    <property type="entry name" value="RING/U-box"/>
    <property type="match status" value="1"/>
</dbReference>
<comment type="caution">
    <text evidence="4">The sequence shown here is derived from an EMBL/GenBank/DDBJ whole genome shotgun (WGS) entry which is preliminary data.</text>
</comment>
<dbReference type="InterPro" id="IPR013083">
    <property type="entry name" value="Znf_RING/FYVE/PHD"/>
</dbReference>
<reference evidence="4 5" key="2">
    <citation type="submission" date="2017-10" db="EMBL/GenBank/DDBJ databases">
        <title>Genome analyses suggest a sexual origin of heterokaryosis in a supposedly ancient asexual fungus.</title>
        <authorList>
            <person name="Corradi N."/>
            <person name="Sedzielewska K."/>
            <person name="Noel J."/>
            <person name="Charron P."/>
            <person name="Farinelli L."/>
            <person name="Marton T."/>
            <person name="Kruger M."/>
            <person name="Pelin A."/>
            <person name="Brachmann A."/>
            <person name="Corradi N."/>
        </authorList>
    </citation>
    <scope>NUCLEOTIDE SEQUENCE [LARGE SCALE GENOMIC DNA]</scope>
    <source>
        <strain evidence="4 5">A1</strain>
    </source>
</reference>
<feature type="repeat" description="TPR" evidence="3">
    <location>
        <begin position="296"/>
        <end position="329"/>
    </location>
</feature>
<dbReference type="PROSITE" id="PS50005">
    <property type="entry name" value="TPR"/>
    <property type="match status" value="3"/>
</dbReference>
<dbReference type="Gene3D" id="3.30.40.10">
    <property type="entry name" value="Zinc/RING finger domain, C3HC4 (zinc finger)"/>
    <property type="match status" value="1"/>
</dbReference>
<dbReference type="Proteomes" id="UP000232688">
    <property type="component" value="Unassembled WGS sequence"/>
</dbReference>
<dbReference type="InterPro" id="IPR011990">
    <property type="entry name" value="TPR-like_helical_dom_sf"/>
</dbReference>
<protein>
    <submittedName>
        <fullName evidence="4">TPR-like protein</fullName>
    </submittedName>
</protein>
<dbReference type="Pfam" id="PF13181">
    <property type="entry name" value="TPR_8"/>
    <property type="match status" value="1"/>
</dbReference>
<dbReference type="PANTHER" id="PTHR12558">
    <property type="entry name" value="CELL DIVISION CYCLE 16,23,27"/>
    <property type="match status" value="1"/>
</dbReference>
<evidence type="ECO:0000256" key="2">
    <source>
        <dbReference type="ARBA" id="ARBA00038210"/>
    </source>
</evidence>
<evidence type="ECO:0000313" key="4">
    <source>
        <dbReference type="EMBL" id="PKC69275.1"/>
    </source>
</evidence>
<sequence length="664" mass="78010">MIDDDFDQYIKKLNENKSSDISEKFQNLLLYIKEKYFEDLKISSENIGKEKEGKGKGKSLNQNSYLRIEQASNSNIIDIIANEMTCPVSSEPEDQLCILKCPHTLSLNNLKLLKQKICPKCREKIEENDIRYLPQNSIYKNLYTRFSESGHIIPSIKLENSNQIYDCDDSDNSDADLILAETSKVYILLGDIYLLEAKLCNNSNDKNNSYLAALDNYLIALKNNPNSYLCLKKCAYVYNKQKKYLNSLKMLDRLLNMNKNDSLILCYYGEILKKLGRYNEAVLYFTDANLVDPENTHNLNRRAISYYALQEYNKALLDFDKATQLNPSNSLTYYYKGLTYYAMENFYDAIAAFEKCIEIDPNDNLSKIQLYLMKYLLSKKYHNIVTEISQMSNINENKSLFFIRCKIYIELGGYDKALLDFNRLFELYNEDISFIYLLQNYLNYWSYLCGYYKISDIDYKDIGIIDNFKKYMYKVKKVYFISNIRNIFLKNDINSLSGRSFDAKDVHLNLELPKLQLPYVKSQFLYIVWKICVKNILSKNATMDFIVDLGVEPSLYYSLPDQHQKRGHRLEYDDLSKLVGLGWIEFTVPIKIKSNKFDWVQLSITANQIDYVRFMQFERDPIYFPKMGHLLPIYKFHPNILSSKNFPKKETENLITLEDIICYL</sequence>
<dbReference type="EMBL" id="LLXH01000286">
    <property type="protein sequence ID" value="PKC69275.1"/>
    <property type="molecule type" value="Genomic_DNA"/>
</dbReference>
<comment type="similarity">
    <text evidence="2">Belongs to the APC3/CDC27 family.</text>
</comment>